<feature type="domain" description="HTH araC/xylS-type" evidence="4">
    <location>
        <begin position="192"/>
        <end position="290"/>
    </location>
</feature>
<dbReference type="SUPFAM" id="SSF46689">
    <property type="entry name" value="Homeodomain-like"/>
    <property type="match status" value="1"/>
</dbReference>
<dbReference type="Pfam" id="PF12833">
    <property type="entry name" value="HTH_18"/>
    <property type="match status" value="1"/>
</dbReference>
<evidence type="ECO:0000256" key="2">
    <source>
        <dbReference type="ARBA" id="ARBA00023125"/>
    </source>
</evidence>
<dbReference type="PANTHER" id="PTHR43280:SF32">
    <property type="entry name" value="TRANSCRIPTIONAL REGULATORY PROTEIN"/>
    <property type="match status" value="1"/>
</dbReference>
<evidence type="ECO:0000259" key="4">
    <source>
        <dbReference type="PROSITE" id="PS01124"/>
    </source>
</evidence>
<dbReference type="EMBL" id="JAERTY010000001">
    <property type="protein sequence ID" value="MBL1407691.1"/>
    <property type="molecule type" value="Genomic_DNA"/>
</dbReference>
<reference evidence="5 6" key="1">
    <citation type="submission" date="2021-01" db="EMBL/GenBank/DDBJ databases">
        <title>C459-1 draft genome sequence.</title>
        <authorList>
            <person name="Zhang X.-F."/>
        </authorList>
    </citation>
    <scope>NUCLEOTIDE SEQUENCE [LARGE SCALE GENOMIC DNA]</scope>
    <source>
        <strain evidence="6">C459-1</strain>
    </source>
</reference>
<evidence type="ECO:0000256" key="1">
    <source>
        <dbReference type="ARBA" id="ARBA00023015"/>
    </source>
</evidence>
<dbReference type="InterPro" id="IPR009057">
    <property type="entry name" value="Homeodomain-like_sf"/>
</dbReference>
<keyword evidence="2" id="KW-0238">DNA-binding</keyword>
<accession>A0ABS1QZ36</accession>
<name>A0ABS1QZ36_9SPHI</name>
<keyword evidence="1" id="KW-0805">Transcription regulation</keyword>
<organism evidence="5 6">
    <name type="scientific">Sphingobacterium faecale</name>
    <dbReference type="NCBI Taxonomy" id="2803775"/>
    <lineage>
        <taxon>Bacteria</taxon>
        <taxon>Pseudomonadati</taxon>
        <taxon>Bacteroidota</taxon>
        <taxon>Sphingobacteriia</taxon>
        <taxon>Sphingobacteriales</taxon>
        <taxon>Sphingobacteriaceae</taxon>
        <taxon>Sphingobacterium</taxon>
    </lineage>
</organism>
<keyword evidence="3" id="KW-0804">Transcription</keyword>
<sequence length="291" mass="34176">MPLFFTLDDIYKLYNTDPSIRVDGIVILDKNDGPKIEYPDHRHQFDGLLFSFMIKGTMKSRIHFLEYEVNVDDTVVILPQLMIDVHEFSDDAEMITMGLSLDFIASFSTLREFIMNDQIRWRPVIRLSEERQEQQKELLALILKVYREKHSPKKKEILQHLIIALIHIIAEVYTVGTTQNTETKNRTLELIDKFYVLISKYALEERSVRFYADKLYLTPQYLSTLLKQATGKSVLQWIDHIVIMHAKTLLKSSNLTIKEISYSLSFVDSSLFCRYFKRHTGTSPKIFRNIK</sequence>
<keyword evidence="6" id="KW-1185">Reference proteome</keyword>
<dbReference type="SUPFAM" id="SSF51215">
    <property type="entry name" value="Regulatory protein AraC"/>
    <property type="match status" value="1"/>
</dbReference>
<comment type="caution">
    <text evidence="5">The sequence shown here is derived from an EMBL/GenBank/DDBJ whole genome shotgun (WGS) entry which is preliminary data.</text>
</comment>
<dbReference type="PROSITE" id="PS01124">
    <property type="entry name" value="HTH_ARAC_FAMILY_2"/>
    <property type="match status" value="1"/>
</dbReference>
<dbReference type="Gene3D" id="1.10.10.60">
    <property type="entry name" value="Homeodomain-like"/>
    <property type="match status" value="1"/>
</dbReference>
<evidence type="ECO:0000313" key="5">
    <source>
        <dbReference type="EMBL" id="MBL1407691.1"/>
    </source>
</evidence>
<evidence type="ECO:0000256" key="3">
    <source>
        <dbReference type="ARBA" id="ARBA00023163"/>
    </source>
</evidence>
<dbReference type="RefSeq" id="WP_202101476.1">
    <property type="nucleotide sequence ID" value="NZ_JAERTY010000001.1"/>
</dbReference>
<dbReference type="InterPro" id="IPR018060">
    <property type="entry name" value="HTH_AraC"/>
</dbReference>
<protein>
    <submittedName>
        <fullName evidence="5">Helix-turn-helix transcriptional regulator</fullName>
    </submittedName>
</protein>
<dbReference type="SMART" id="SM00342">
    <property type="entry name" value="HTH_ARAC"/>
    <property type="match status" value="1"/>
</dbReference>
<evidence type="ECO:0000313" key="6">
    <source>
        <dbReference type="Proteomes" id="UP000625283"/>
    </source>
</evidence>
<dbReference type="PANTHER" id="PTHR43280">
    <property type="entry name" value="ARAC-FAMILY TRANSCRIPTIONAL REGULATOR"/>
    <property type="match status" value="1"/>
</dbReference>
<dbReference type="InterPro" id="IPR037923">
    <property type="entry name" value="HTH-like"/>
</dbReference>
<proteinExistence type="predicted"/>
<gene>
    <name evidence="5" type="ORF">JKG61_02880</name>
</gene>
<dbReference type="Proteomes" id="UP000625283">
    <property type="component" value="Unassembled WGS sequence"/>
</dbReference>